<sequence>MAEIEGVRQWLDRAAEFLSAQLRWLGGQIVPGAVPHVVIPARPARIDNTDPGRYRFEAVANLSWRDDPTAAHRAAHILTTAGWAVALQRDPHYPTVVTVTATREGYRLQVRTEEGYDGIVLLGETPGIALYEEVTPPAPAPAVTSATAHPGAVLCYECDGLGACPTCQGRGWTKGGPSGRHRCRGCLGSRRCPICEGAGELPLEDLSDADRVHYPRIP</sequence>
<dbReference type="EMBL" id="JAGGMR010000001">
    <property type="protein sequence ID" value="MBP2187409.1"/>
    <property type="molecule type" value="Genomic_DNA"/>
</dbReference>
<accession>A0ABS4Q6U3</accession>
<dbReference type="Proteomes" id="UP001519325">
    <property type="component" value="Unassembled WGS sequence"/>
</dbReference>
<evidence type="ECO:0000313" key="2">
    <source>
        <dbReference type="Proteomes" id="UP001519325"/>
    </source>
</evidence>
<gene>
    <name evidence="1" type="ORF">BJ987_000310</name>
</gene>
<dbReference type="RefSeq" id="WP_209883989.1">
    <property type="nucleotide sequence ID" value="NZ_JAGGMR010000001.1"/>
</dbReference>
<organism evidence="1 2">
    <name type="scientific">Nocardia goodfellowii</name>
    <dbReference type="NCBI Taxonomy" id="882446"/>
    <lineage>
        <taxon>Bacteria</taxon>
        <taxon>Bacillati</taxon>
        <taxon>Actinomycetota</taxon>
        <taxon>Actinomycetes</taxon>
        <taxon>Mycobacteriales</taxon>
        <taxon>Nocardiaceae</taxon>
        <taxon>Nocardia</taxon>
    </lineage>
</organism>
<name>A0ABS4Q6U3_9NOCA</name>
<evidence type="ECO:0000313" key="1">
    <source>
        <dbReference type="EMBL" id="MBP2187409.1"/>
    </source>
</evidence>
<proteinExistence type="predicted"/>
<protein>
    <submittedName>
        <fullName evidence="1">Uncharacterized protein</fullName>
    </submittedName>
</protein>
<comment type="caution">
    <text evidence="1">The sequence shown here is derived from an EMBL/GenBank/DDBJ whole genome shotgun (WGS) entry which is preliminary data.</text>
</comment>
<reference evidence="1 2" key="1">
    <citation type="submission" date="2021-03" db="EMBL/GenBank/DDBJ databases">
        <title>Sequencing the genomes of 1000 actinobacteria strains.</title>
        <authorList>
            <person name="Klenk H.-P."/>
        </authorList>
    </citation>
    <scope>NUCLEOTIDE SEQUENCE [LARGE SCALE GENOMIC DNA]</scope>
    <source>
        <strain evidence="1 2">DSM 45516</strain>
    </source>
</reference>
<keyword evidence="2" id="KW-1185">Reference proteome</keyword>